<dbReference type="Gene3D" id="1.25.40.10">
    <property type="entry name" value="Tetratricopeptide repeat domain"/>
    <property type="match status" value="1"/>
</dbReference>
<name>A0A6G1ILX1_9PLEO</name>
<accession>A0A6G1ILX1</accession>
<dbReference type="InterPro" id="IPR053137">
    <property type="entry name" value="NLR-like"/>
</dbReference>
<dbReference type="SUPFAM" id="SSF48452">
    <property type="entry name" value="TPR-like"/>
    <property type="match status" value="1"/>
</dbReference>
<dbReference type="InterPro" id="IPR011990">
    <property type="entry name" value="TPR-like_helical_dom_sf"/>
</dbReference>
<proteinExistence type="predicted"/>
<evidence type="ECO:0000313" key="2">
    <source>
        <dbReference type="Proteomes" id="UP000799291"/>
    </source>
</evidence>
<dbReference type="PANTHER" id="PTHR46082">
    <property type="entry name" value="ATP/GTP-BINDING PROTEIN-RELATED"/>
    <property type="match status" value="1"/>
</dbReference>
<reference evidence="1" key="1">
    <citation type="journal article" date="2020" name="Stud. Mycol.">
        <title>101 Dothideomycetes genomes: a test case for predicting lifestyles and emergence of pathogens.</title>
        <authorList>
            <person name="Haridas S."/>
            <person name="Albert R."/>
            <person name="Binder M."/>
            <person name="Bloem J."/>
            <person name="Labutti K."/>
            <person name="Salamov A."/>
            <person name="Andreopoulos B."/>
            <person name="Baker S."/>
            <person name="Barry K."/>
            <person name="Bills G."/>
            <person name="Bluhm B."/>
            <person name="Cannon C."/>
            <person name="Castanera R."/>
            <person name="Culley D."/>
            <person name="Daum C."/>
            <person name="Ezra D."/>
            <person name="Gonzalez J."/>
            <person name="Henrissat B."/>
            <person name="Kuo A."/>
            <person name="Liang C."/>
            <person name="Lipzen A."/>
            <person name="Lutzoni F."/>
            <person name="Magnuson J."/>
            <person name="Mondo S."/>
            <person name="Nolan M."/>
            <person name="Ohm R."/>
            <person name="Pangilinan J."/>
            <person name="Park H.-J."/>
            <person name="Ramirez L."/>
            <person name="Alfaro M."/>
            <person name="Sun H."/>
            <person name="Tritt A."/>
            <person name="Yoshinaga Y."/>
            <person name="Zwiers L.-H."/>
            <person name="Turgeon B."/>
            <person name="Goodwin S."/>
            <person name="Spatafora J."/>
            <person name="Crous P."/>
            <person name="Grigoriev I."/>
        </authorList>
    </citation>
    <scope>NUCLEOTIDE SEQUENCE</scope>
    <source>
        <strain evidence="1">CBS 122367</strain>
    </source>
</reference>
<dbReference type="Proteomes" id="UP000799291">
    <property type="component" value="Unassembled WGS sequence"/>
</dbReference>
<dbReference type="PANTHER" id="PTHR46082:SF11">
    <property type="entry name" value="AAA+ ATPASE DOMAIN-CONTAINING PROTEIN-RELATED"/>
    <property type="match status" value="1"/>
</dbReference>
<dbReference type="Pfam" id="PF13374">
    <property type="entry name" value="TPR_10"/>
    <property type="match status" value="2"/>
</dbReference>
<keyword evidence="2" id="KW-1185">Reference proteome</keyword>
<protein>
    <recommendedName>
        <fullName evidence="3">Kinesin light chain</fullName>
    </recommendedName>
</protein>
<organism evidence="1 2">
    <name type="scientific">Lentithecium fluviatile CBS 122367</name>
    <dbReference type="NCBI Taxonomy" id="1168545"/>
    <lineage>
        <taxon>Eukaryota</taxon>
        <taxon>Fungi</taxon>
        <taxon>Dikarya</taxon>
        <taxon>Ascomycota</taxon>
        <taxon>Pezizomycotina</taxon>
        <taxon>Dothideomycetes</taxon>
        <taxon>Pleosporomycetidae</taxon>
        <taxon>Pleosporales</taxon>
        <taxon>Massarineae</taxon>
        <taxon>Lentitheciaceae</taxon>
        <taxon>Lentithecium</taxon>
    </lineage>
</organism>
<evidence type="ECO:0000313" key="1">
    <source>
        <dbReference type="EMBL" id="KAF2679088.1"/>
    </source>
</evidence>
<dbReference type="OrthoDB" id="5986190at2759"/>
<gene>
    <name evidence="1" type="ORF">K458DRAFT_422516</name>
</gene>
<evidence type="ECO:0008006" key="3">
    <source>
        <dbReference type="Google" id="ProtNLM"/>
    </source>
</evidence>
<dbReference type="EMBL" id="MU005606">
    <property type="protein sequence ID" value="KAF2679088.1"/>
    <property type="molecule type" value="Genomic_DNA"/>
</dbReference>
<sequence>MANLASIFWSQRLLKEAEDLEVRVMETRKRVLGDKHPDTLGAMHNLAFMLKSQSRDQDALILLRTCVRMRTQVLGGQHPDTESSLETLTEWEMENVELGH</sequence>
<dbReference type="AlphaFoldDB" id="A0A6G1ILX1"/>